<feature type="non-terminal residue" evidence="1">
    <location>
        <position position="1"/>
    </location>
</feature>
<evidence type="ECO:0000313" key="1">
    <source>
        <dbReference type="EMBL" id="SVB45532.1"/>
    </source>
</evidence>
<dbReference type="EMBL" id="UINC01042635">
    <property type="protein sequence ID" value="SVB45532.1"/>
    <property type="molecule type" value="Genomic_DNA"/>
</dbReference>
<protein>
    <submittedName>
        <fullName evidence="1">Uncharacterized protein</fullName>
    </submittedName>
</protein>
<name>A0A382E5C0_9ZZZZ</name>
<reference evidence="1" key="1">
    <citation type="submission" date="2018-05" db="EMBL/GenBank/DDBJ databases">
        <authorList>
            <person name="Lanie J.A."/>
            <person name="Ng W.-L."/>
            <person name="Kazmierczak K.M."/>
            <person name="Andrzejewski T.M."/>
            <person name="Davidsen T.M."/>
            <person name="Wayne K.J."/>
            <person name="Tettelin H."/>
            <person name="Glass J.I."/>
            <person name="Rusch D."/>
            <person name="Podicherti R."/>
            <person name="Tsui H.-C.T."/>
            <person name="Winkler M.E."/>
        </authorList>
    </citation>
    <scope>NUCLEOTIDE SEQUENCE</scope>
</reference>
<accession>A0A382E5C0</accession>
<dbReference type="AlphaFoldDB" id="A0A382E5C0"/>
<proteinExistence type="predicted"/>
<feature type="non-terminal residue" evidence="1">
    <location>
        <position position="22"/>
    </location>
</feature>
<gene>
    <name evidence="1" type="ORF">METZ01_LOCUS198386</name>
</gene>
<organism evidence="1">
    <name type="scientific">marine metagenome</name>
    <dbReference type="NCBI Taxonomy" id="408172"/>
    <lineage>
        <taxon>unclassified sequences</taxon>
        <taxon>metagenomes</taxon>
        <taxon>ecological metagenomes</taxon>
    </lineage>
</organism>
<sequence length="22" mass="2646">VEEKSMVDQQMQILRPETLIEE</sequence>